<comment type="caution">
    <text evidence="1">The sequence shown here is derived from an EMBL/GenBank/DDBJ whole genome shotgun (WGS) entry which is preliminary data.</text>
</comment>
<dbReference type="AlphaFoldDB" id="A0A9N8WRP4"/>
<sequence>MYKQKDRFHSYIIQPVTNIQELSYVSLQVYTHIQGHIFTDFITNEFEIVKTIFSNLNNIKVHDVIAKF</sequence>
<dbReference type="EMBL" id="CAJVPP010000563">
    <property type="protein sequence ID" value="CAG8493628.1"/>
    <property type="molecule type" value="Genomic_DNA"/>
</dbReference>
<proteinExistence type="predicted"/>
<evidence type="ECO:0000313" key="1">
    <source>
        <dbReference type="EMBL" id="CAG8493628.1"/>
    </source>
</evidence>
<protein>
    <submittedName>
        <fullName evidence="1">4234_t:CDS:1</fullName>
    </submittedName>
</protein>
<accession>A0A9N8WRP4</accession>
<dbReference type="Proteomes" id="UP000789375">
    <property type="component" value="Unassembled WGS sequence"/>
</dbReference>
<gene>
    <name evidence="1" type="ORF">FMOSSE_LOCUS3664</name>
</gene>
<keyword evidence="2" id="KW-1185">Reference proteome</keyword>
<name>A0A9N8WRP4_FUNMO</name>
<organism evidence="1 2">
    <name type="scientific">Funneliformis mosseae</name>
    <name type="common">Endomycorrhizal fungus</name>
    <name type="synonym">Glomus mosseae</name>
    <dbReference type="NCBI Taxonomy" id="27381"/>
    <lineage>
        <taxon>Eukaryota</taxon>
        <taxon>Fungi</taxon>
        <taxon>Fungi incertae sedis</taxon>
        <taxon>Mucoromycota</taxon>
        <taxon>Glomeromycotina</taxon>
        <taxon>Glomeromycetes</taxon>
        <taxon>Glomerales</taxon>
        <taxon>Glomeraceae</taxon>
        <taxon>Funneliformis</taxon>
    </lineage>
</organism>
<reference evidence="1" key="1">
    <citation type="submission" date="2021-06" db="EMBL/GenBank/DDBJ databases">
        <authorList>
            <person name="Kallberg Y."/>
            <person name="Tangrot J."/>
            <person name="Rosling A."/>
        </authorList>
    </citation>
    <scope>NUCLEOTIDE SEQUENCE</scope>
    <source>
        <strain evidence="1">87-6 pot B 2015</strain>
    </source>
</reference>
<evidence type="ECO:0000313" key="2">
    <source>
        <dbReference type="Proteomes" id="UP000789375"/>
    </source>
</evidence>